<gene>
    <name evidence="1" type="ORF">G6F51_001589</name>
</gene>
<organism evidence="1 2">
    <name type="scientific">Rhizopus oryzae</name>
    <name type="common">Mucormycosis agent</name>
    <name type="synonym">Rhizopus arrhizus var. delemar</name>
    <dbReference type="NCBI Taxonomy" id="64495"/>
    <lineage>
        <taxon>Eukaryota</taxon>
        <taxon>Fungi</taxon>
        <taxon>Fungi incertae sedis</taxon>
        <taxon>Mucoromycota</taxon>
        <taxon>Mucoromycotina</taxon>
        <taxon>Mucoromycetes</taxon>
        <taxon>Mucorales</taxon>
        <taxon>Mucorineae</taxon>
        <taxon>Rhizopodaceae</taxon>
        <taxon>Rhizopus</taxon>
    </lineage>
</organism>
<dbReference type="OMA" id="PCLYHAN"/>
<name>A0A9P6YLS1_RHIOR</name>
<protein>
    <submittedName>
        <fullName evidence="1">Uncharacterized protein</fullName>
    </submittedName>
</protein>
<evidence type="ECO:0000313" key="2">
    <source>
        <dbReference type="Proteomes" id="UP000717996"/>
    </source>
</evidence>
<evidence type="ECO:0000313" key="1">
    <source>
        <dbReference type="EMBL" id="KAG1551858.1"/>
    </source>
</evidence>
<proteinExistence type="predicted"/>
<dbReference type="AlphaFoldDB" id="A0A9P6YLS1"/>
<accession>A0A9P6YLS1</accession>
<dbReference type="EMBL" id="JAANIT010000121">
    <property type="protein sequence ID" value="KAG1551858.1"/>
    <property type="molecule type" value="Genomic_DNA"/>
</dbReference>
<comment type="caution">
    <text evidence="1">The sequence shown here is derived from an EMBL/GenBank/DDBJ whole genome shotgun (WGS) entry which is preliminary data.</text>
</comment>
<reference evidence="1" key="1">
    <citation type="journal article" date="2020" name="Microb. Genom.">
        <title>Genetic diversity of clinical and environmental Mucorales isolates obtained from an investigation of mucormycosis cases among solid organ transplant recipients.</title>
        <authorList>
            <person name="Nguyen M.H."/>
            <person name="Kaul D."/>
            <person name="Muto C."/>
            <person name="Cheng S.J."/>
            <person name="Richter R.A."/>
            <person name="Bruno V.M."/>
            <person name="Liu G."/>
            <person name="Beyhan S."/>
            <person name="Sundermann A.J."/>
            <person name="Mounaud S."/>
            <person name="Pasculle A.W."/>
            <person name="Nierman W.C."/>
            <person name="Driscoll E."/>
            <person name="Cumbie R."/>
            <person name="Clancy C.J."/>
            <person name="Dupont C.L."/>
        </authorList>
    </citation>
    <scope>NUCLEOTIDE SEQUENCE</scope>
    <source>
        <strain evidence="1">GL16</strain>
    </source>
</reference>
<dbReference type="Proteomes" id="UP000717996">
    <property type="component" value="Unassembled WGS sequence"/>
</dbReference>
<dbReference type="OrthoDB" id="2277247at2759"/>
<sequence length="82" mass="9571">MIRSECGRVLRWYLSYLPGGKPKSCLYHPNNSFTRSHSIECLHMHGRLQLPLSVEDNMSFILNKLPLKKFRSSHKVSAWSVR</sequence>